<evidence type="ECO:0000313" key="3">
    <source>
        <dbReference type="Proteomes" id="UP000092445"/>
    </source>
</evidence>
<keyword evidence="1" id="KW-0175">Coiled coil</keyword>
<dbReference type="Proteomes" id="UP000092445">
    <property type="component" value="Unassembled WGS sequence"/>
</dbReference>
<evidence type="ECO:0000313" key="2">
    <source>
        <dbReference type="EnsemblMetazoa" id="GPAI000013-PA"/>
    </source>
</evidence>
<dbReference type="VEuPathDB" id="VectorBase:GPAI000013"/>
<evidence type="ECO:0000256" key="1">
    <source>
        <dbReference type="SAM" id="Coils"/>
    </source>
</evidence>
<name>A0A1B0GGM2_GLOPL</name>
<reference evidence="2" key="2">
    <citation type="submission" date="2020-05" db="UniProtKB">
        <authorList>
            <consortium name="EnsemblMetazoa"/>
        </authorList>
    </citation>
    <scope>IDENTIFICATION</scope>
    <source>
        <strain evidence="2">IAEA</strain>
    </source>
</reference>
<feature type="coiled-coil region" evidence="1">
    <location>
        <begin position="5"/>
        <end position="39"/>
    </location>
</feature>
<proteinExistence type="predicted"/>
<reference evidence="3" key="1">
    <citation type="submission" date="2014-03" db="EMBL/GenBank/DDBJ databases">
        <authorList>
            <person name="Aksoy S."/>
            <person name="Warren W."/>
            <person name="Wilson R.K."/>
        </authorList>
    </citation>
    <scope>NUCLEOTIDE SEQUENCE [LARGE SCALE GENOMIC DNA]</scope>
    <source>
        <strain evidence="3">IAEA</strain>
    </source>
</reference>
<dbReference type="EnsemblMetazoa" id="GPAI000013-RA">
    <property type="protein sequence ID" value="GPAI000013-PA"/>
    <property type="gene ID" value="GPAI000013"/>
</dbReference>
<accession>A0A1B0GGM2</accession>
<feature type="coiled-coil region" evidence="1">
    <location>
        <begin position="65"/>
        <end position="188"/>
    </location>
</feature>
<organism evidence="2 3">
    <name type="scientific">Glossina pallidipes</name>
    <name type="common">Tsetse fly</name>
    <dbReference type="NCBI Taxonomy" id="7398"/>
    <lineage>
        <taxon>Eukaryota</taxon>
        <taxon>Metazoa</taxon>
        <taxon>Ecdysozoa</taxon>
        <taxon>Arthropoda</taxon>
        <taxon>Hexapoda</taxon>
        <taxon>Insecta</taxon>
        <taxon>Pterygota</taxon>
        <taxon>Neoptera</taxon>
        <taxon>Endopterygota</taxon>
        <taxon>Diptera</taxon>
        <taxon>Brachycera</taxon>
        <taxon>Muscomorpha</taxon>
        <taxon>Hippoboscoidea</taxon>
        <taxon>Glossinidae</taxon>
        <taxon>Glossina</taxon>
    </lineage>
</organism>
<dbReference type="AlphaFoldDB" id="A0A1B0GGM2"/>
<keyword evidence="3" id="KW-1185">Reference proteome</keyword>
<protein>
    <submittedName>
        <fullName evidence="2">Uncharacterized protein</fullName>
    </submittedName>
</protein>
<sequence length="298" mass="35488">MKANSVEEKAQIEELDNKLKRTDEELDILVEEKNRLNKINTNSILDELKLRKQYYGLEMRYDEENNLLKNESKKLHQEFEQQEIEQSAQINELIEREENLQQQYERKVQDNENLTKTYNEAMLNLSNLQLELSNYKRQCEGLKTEINLELEAQNTKFENDLKKLKEELQKKEESIDECIKKEEESEKEKNRIITELSMEIETLLTQYRSLNSMYNNNDNENSNEIAEENFNGSCLSPDKKIINNEISTQQLNRNSKQTSCNQSKPENYRRSGKFVYISSSSDEDSDFNCREWSKRFKN</sequence>